<comment type="similarity">
    <text evidence="1">Belongs to the Nth/MutY family.</text>
</comment>
<dbReference type="GO" id="GO:0005634">
    <property type="term" value="C:nucleus"/>
    <property type="evidence" value="ECO:0007669"/>
    <property type="project" value="TreeGrafter"/>
</dbReference>
<dbReference type="Gene3D" id="1.10.1670.10">
    <property type="entry name" value="Helix-hairpin-Helix base-excision DNA repair enzymes (C-terminal)"/>
    <property type="match status" value="1"/>
</dbReference>
<dbReference type="CDD" id="cd00056">
    <property type="entry name" value="ENDO3c"/>
    <property type="match status" value="1"/>
</dbReference>
<gene>
    <name evidence="13" type="ORF">GUITHDRAFT_54498</name>
</gene>
<keyword evidence="9" id="KW-0234">DNA repair</keyword>
<evidence type="ECO:0000256" key="11">
    <source>
        <dbReference type="ARBA" id="ARBA00023295"/>
    </source>
</evidence>
<dbReference type="FunFam" id="1.10.340.30:FF:000005">
    <property type="entry name" value="Endonuclease III-like protein 1"/>
    <property type="match status" value="1"/>
</dbReference>
<dbReference type="STRING" id="905079.L1K308"/>
<dbReference type="GO" id="GO:0046872">
    <property type="term" value="F:metal ion binding"/>
    <property type="evidence" value="ECO:0007669"/>
    <property type="project" value="UniProtKB-KW"/>
</dbReference>
<keyword evidence="7" id="KW-0408">Iron</keyword>
<keyword evidence="4" id="KW-0479">Metal-binding</keyword>
<dbReference type="PANTHER" id="PTHR43286">
    <property type="entry name" value="ENDONUCLEASE III-LIKE PROTEIN 1"/>
    <property type="match status" value="1"/>
</dbReference>
<dbReference type="InterPro" id="IPR011257">
    <property type="entry name" value="DNA_glycosylase"/>
</dbReference>
<dbReference type="Pfam" id="PF00633">
    <property type="entry name" value="HHH"/>
    <property type="match status" value="1"/>
</dbReference>
<dbReference type="InterPro" id="IPR003265">
    <property type="entry name" value="HhH-GPD_domain"/>
</dbReference>
<dbReference type="KEGG" id="gtt:GUITHDRAFT_54498"/>
<dbReference type="EC" id="4.2.99.18" evidence="2"/>
<dbReference type="GeneID" id="17311595"/>
<dbReference type="GO" id="GO:0140078">
    <property type="term" value="F:class I DNA-(apurinic or apyrimidinic site) endonuclease activity"/>
    <property type="evidence" value="ECO:0007669"/>
    <property type="project" value="UniProtKB-EC"/>
</dbReference>
<reference evidence="14" key="3">
    <citation type="submission" date="2015-06" db="UniProtKB">
        <authorList>
            <consortium name="EnsemblProtists"/>
        </authorList>
    </citation>
    <scope>IDENTIFICATION</scope>
</reference>
<evidence type="ECO:0000256" key="8">
    <source>
        <dbReference type="ARBA" id="ARBA00023014"/>
    </source>
</evidence>
<keyword evidence="10" id="KW-0456">Lyase</keyword>
<feature type="domain" description="HhH-GPD" evidence="12">
    <location>
        <begin position="10"/>
        <end position="133"/>
    </location>
</feature>
<dbReference type="RefSeq" id="XP_005841974.1">
    <property type="nucleotide sequence ID" value="XM_005841917.1"/>
</dbReference>
<dbReference type="Gene3D" id="1.10.340.30">
    <property type="entry name" value="Hypothetical protein, domain 2"/>
    <property type="match status" value="1"/>
</dbReference>
<keyword evidence="15" id="KW-1185">Reference proteome</keyword>
<keyword evidence="3" id="KW-0004">4Fe-4S</keyword>
<feature type="non-terminal residue" evidence="13">
    <location>
        <position position="133"/>
    </location>
</feature>
<reference evidence="13 15" key="1">
    <citation type="journal article" date="2012" name="Nature">
        <title>Algal genomes reveal evolutionary mosaicism and the fate of nucleomorphs.</title>
        <authorList>
            <consortium name="DOE Joint Genome Institute"/>
            <person name="Curtis B.A."/>
            <person name="Tanifuji G."/>
            <person name="Burki F."/>
            <person name="Gruber A."/>
            <person name="Irimia M."/>
            <person name="Maruyama S."/>
            <person name="Arias M.C."/>
            <person name="Ball S.G."/>
            <person name="Gile G.H."/>
            <person name="Hirakawa Y."/>
            <person name="Hopkins J.F."/>
            <person name="Kuo A."/>
            <person name="Rensing S.A."/>
            <person name="Schmutz J."/>
            <person name="Symeonidi A."/>
            <person name="Elias M."/>
            <person name="Eveleigh R.J."/>
            <person name="Herman E.K."/>
            <person name="Klute M.J."/>
            <person name="Nakayama T."/>
            <person name="Obornik M."/>
            <person name="Reyes-Prieto A."/>
            <person name="Armbrust E.V."/>
            <person name="Aves S.J."/>
            <person name="Beiko R.G."/>
            <person name="Coutinho P."/>
            <person name="Dacks J.B."/>
            <person name="Durnford D.G."/>
            <person name="Fast N.M."/>
            <person name="Green B.R."/>
            <person name="Grisdale C.J."/>
            <person name="Hempel F."/>
            <person name="Henrissat B."/>
            <person name="Hoppner M.P."/>
            <person name="Ishida K."/>
            <person name="Kim E."/>
            <person name="Koreny L."/>
            <person name="Kroth P.G."/>
            <person name="Liu Y."/>
            <person name="Malik S.B."/>
            <person name="Maier U.G."/>
            <person name="McRose D."/>
            <person name="Mock T."/>
            <person name="Neilson J.A."/>
            <person name="Onodera N.T."/>
            <person name="Poole A.M."/>
            <person name="Pritham E.J."/>
            <person name="Richards T.A."/>
            <person name="Rocap G."/>
            <person name="Roy S.W."/>
            <person name="Sarai C."/>
            <person name="Schaack S."/>
            <person name="Shirato S."/>
            <person name="Slamovits C.H."/>
            <person name="Spencer D.F."/>
            <person name="Suzuki S."/>
            <person name="Worden A.Z."/>
            <person name="Zauner S."/>
            <person name="Barry K."/>
            <person name="Bell C."/>
            <person name="Bharti A.K."/>
            <person name="Crow J.A."/>
            <person name="Grimwood J."/>
            <person name="Kramer R."/>
            <person name="Lindquist E."/>
            <person name="Lucas S."/>
            <person name="Salamov A."/>
            <person name="McFadden G.I."/>
            <person name="Lane C.E."/>
            <person name="Keeling P.J."/>
            <person name="Gray M.W."/>
            <person name="Grigoriev I.V."/>
            <person name="Archibald J.M."/>
        </authorList>
    </citation>
    <scope>NUCLEOTIDE SEQUENCE</scope>
    <source>
        <strain evidence="13 15">CCMP2712</strain>
    </source>
</reference>
<dbReference type="OrthoDB" id="2099276at2759"/>
<evidence type="ECO:0000256" key="9">
    <source>
        <dbReference type="ARBA" id="ARBA00023204"/>
    </source>
</evidence>
<dbReference type="GO" id="GO:0003677">
    <property type="term" value="F:DNA binding"/>
    <property type="evidence" value="ECO:0007669"/>
    <property type="project" value="InterPro"/>
</dbReference>
<dbReference type="AlphaFoldDB" id="L1K308"/>
<evidence type="ECO:0000256" key="7">
    <source>
        <dbReference type="ARBA" id="ARBA00023004"/>
    </source>
</evidence>
<dbReference type="GO" id="GO:0051539">
    <property type="term" value="F:4 iron, 4 sulfur cluster binding"/>
    <property type="evidence" value="ECO:0007669"/>
    <property type="project" value="UniProtKB-KW"/>
</dbReference>
<keyword evidence="8" id="KW-0411">Iron-sulfur</keyword>
<dbReference type="Proteomes" id="UP000011087">
    <property type="component" value="Unassembled WGS sequence"/>
</dbReference>
<dbReference type="EnsemblProtists" id="EKX54994">
    <property type="protein sequence ID" value="EKX54994"/>
    <property type="gene ID" value="GUITHDRAFT_54498"/>
</dbReference>
<evidence type="ECO:0000256" key="4">
    <source>
        <dbReference type="ARBA" id="ARBA00022723"/>
    </source>
</evidence>
<dbReference type="InterPro" id="IPR004036">
    <property type="entry name" value="Endonuclease-III-like_CS2"/>
</dbReference>
<dbReference type="PROSITE" id="PS01155">
    <property type="entry name" value="ENDONUCLEASE_III_2"/>
    <property type="match status" value="1"/>
</dbReference>
<evidence type="ECO:0000256" key="10">
    <source>
        <dbReference type="ARBA" id="ARBA00023239"/>
    </source>
</evidence>
<dbReference type="Pfam" id="PF00730">
    <property type="entry name" value="HhH-GPD"/>
    <property type="match status" value="1"/>
</dbReference>
<evidence type="ECO:0000313" key="13">
    <source>
        <dbReference type="EMBL" id="EKX54994.1"/>
    </source>
</evidence>
<name>L1K308_GUITC</name>
<evidence type="ECO:0000256" key="2">
    <source>
        <dbReference type="ARBA" id="ARBA00012720"/>
    </source>
</evidence>
<dbReference type="GO" id="GO:0006285">
    <property type="term" value="P:base-excision repair, AP site formation"/>
    <property type="evidence" value="ECO:0007669"/>
    <property type="project" value="TreeGrafter"/>
</dbReference>
<dbReference type="GO" id="GO:0006289">
    <property type="term" value="P:nucleotide-excision repair"/>
    <property type="evidence" value="ECO:0007669"/>
    <property type="project" value="TreeGrafter"/>
</dbReference>
<evidence type="ECO:0000313" key="15">
    <source>
        <dbReference type="Proteomes" id="UP000011087"/>
    </source>
</evidence>
<dbReference type="PANTHER" id="PTHR43286:SF1">
    <property type="entry name" value="ENDONUCLEASE III-LIKE PROTEIN 1"/>
    <property type="match status" value="1"/>
</dbReference>
<dbReference type="GO" id="GO:0000703">
    <property type="term" value="F:oxidized pyrimidine nucleobase lesion DNA N-glycosylase activity"/>
    <property type="evidence" value="ECO:0007669"/>
    <property type="project" value="TreeGrafter"/>
</dbReference>
<proteinExistence type="inferred from homology"/>
<reference evidence="15" key="2">
    <citation type="submission" date="2012-11" db="EMBL/GenBank/DDBJ databases">
        <authorList>
            <person name="Kuo A."/>
            <person name="Curtis B.A."/>
            <person name="Tanifuji G."/>
            <person name="Burki F."/>
            <person name="Gruber A."/>
            <person name="Irimia M."/>
            <person name="Maruyama S."/>
            <person name="Arias M.C."/>
            <person name="Ball S.G."/>
            <person name="Gile G.H."/>
            <person name="Hirakawa Y."/>
            <person name="Hopkins J.F."/>
            <person name="Rensing S.A."/>
            <person name="Schmutz J."/>
            <person name="Symeonidi A."/>
            <person name="Elias M."/>
            <person name="Eveleigh R.J."/>
            <person name="Herman E.K."/>
            <person name="Klute M.J."/>
            <person name="Nakayama T."/>
            <person name="Obornik M."/>
            <person name="Reyes-Prieto A."/>
            <person name="Armbrust E.V."/>
            <person name="Aves S.J."/>
            <person name="Beiko R.G."/>
            <person name="Coutinho P."/>
            <person name="Dacks J.B."/>
            <person name="Durnford D.G."/>
            <person name="Fast N.M."/>
            <person name="Green B.R."/>
            <person name="Grisdale C."/>
            <person name="Hempe F."/>
            <person name="Henrissat B."/>
            <person name="Hoppner M.P."/>
            <person name="Ishida K.-I."/>
            <person name="Kim E."/>
            <person name="Koreny L."/>
            <person name="Kroth P.G."/>
            <person name="Liu Y."/>
            <person name="Malik S.-B."/>
            <person name="Maier U.G."/>
            <person name="McRose D."/>
            <person name="Mock T."/>
            <person name="Neilson J.A."/>
            <person name="Onodera N.T."/>
            <person name="Poole A.M."/>
            <person name="Pritham E.J."/>
            <person name="Richards T.A."/>
            <person name="Rocap G."/>
            <person name="Roy S.W."/>
            <person name="Sarai C."/>
            <person name="Schaack S."/>
            <person name="Shirato S."/>
            <person name="Slamovits C.H."/>
            <person name="Spencer D.F."/>
            <person name="Suzuki S."/>
            <person name="Worden A.Z."/>
            <person name="Zauner S."/>
            <person name="Barry K."/>
            <person name="Bell C."/>
            <person name="Bharti A.K."/>
            <person name="Crow J.A."/>
            <person name="Grimwood J."/>
            <person name="Kramer R."/>
            <person name="Lindquist E."/>
            <person name="Lucas S."/>
            <person name="Salamov A."/>
            <person name="McFadden G.I."/>
            <person name="Lane C.E."/>
            <person name="Keeling P.J."/>
            <person name="Gray M.W."/>
            <person name="Grigoriev I.V."/>
            <person name="Archibald J.M."/>
        </authorList>
    </citation>
    <scope>NUCLEOTIDE SEQUENCE</scope>
    <source>
        <strain evidence="15">CCMP2712</strain>
    </source>
</reference>
<dbReference type="OMA" id="CKNVELG"/>
<dbReference type="SMART" id="SM00478">
    <property type="entry name" value="ENDO3c"/>
    <property type="match status" value="1"/>
</dbReference>
<evidence type="ECO:0000256" key="1">
    <source>
        <dbReference type="ARBA" id="ARBA00008343"/>
    </source>
</evidence>
<accession>L1K308</accession>
<protein>
    <recommendedName>
        <fullName evidence="2">DNA-(apurinic or apyrimidinic site) lyase</fullName>
        <ecNumber evidence="2">4.2.99.18</ecNumber>
    </recommendedName>
</protein>
<keyword evidence="6" id="KW-0378">Hydrolase</keyword>
<dbReference type="SUPFAM" id="SSF48150">
    <property type="entry name" value="DNA-glycosylase"/>
    <property type="match status" value="1"/>
</dbReference>
<dbReference type="HOGENOM" id="CLU_012862_4_2_1"/>
<keyword evidence="11" id="KW-0326">Glycosidase</keyword>
<evidence type="ECO:0000256" key="5">
    <source>
        <dbReference type="ARBA" id="ARBA00022763"/>
    </source>
</evidence>
<evidence type="ECO:0000256" key="3">
    <source>
        <dbReference type="ARBA" id="ARBA00022485"/>
    </source>
</evidence>
<organism evidence="13">
    <name type="scientific">Guillardia theta (strain CCMP2712)</name>
    <name type="common">Cryptophyte</name>
    <dbReference type="NCBI Taxonomy" id="905079"/>
    <lineage>
        <taxon>Eukaryota</taxon>
        <taxon>Cryptophyceae</taxon>
        <taxon>Pyrenomonadales</taxon>
        <taxon>Geminigeraceae</taxon>
        <taxon>Guillardia</taxon>
    </lineage>
</organism>
<dbReference type="EMBL" id="JH992966">
    <property type="protein sequence ID" value="EKX54994.1"/>
    <property type="molecule type" value="Genomic_DNA"/>
</dbReference>
<keyword evidence="5" id="KW-0227">DNA damage</keyword>
<feature type="non-terminal residue" evidence="13">
    <location>
        <position position="1"/>
    </location>
</feature>
<dbReference type="PaxDb" id="55529-EKX54994"/>
<evidence type="ECO:0000259" key="12">
    <source>
        <dbReference type="SMART" id="SM00478"/>
    </source>
</evidence>
<evidence type="ECO:0000256" key="6">
    <source>
        <dbReference type="ARBA" id="ARBA00022801"/>
    </source>
</evidence>
<sequence length="133" mass="14793">EFHALVALMLSSQTKDQVVAEAMITMKKRGLTVDSVLEMSDKELDSMISKVGFHNNKTKFIKQAAMILKEKHGGRVPRTLEELCELPGVGPKMALITLKAAFGIISGIGVDTHMHRMFNELKWVNSSTPEKVR</sequence>
<dbReference type="InterPro" id="IPR000445">
    <property type="entry name" value="HhH_motif"/>
</dbReference>
<dbReference type="InterPro" id="IPR023170">
    <property type="entry name" value="HhH_base_excis_C"/>
</dbReference>
<evidence type="ECO:0000313" key="14">
    <source>
        <dbReference type="EnsemblProtists" id="EKX54994"/>
    </source>
</evidence>
<dbReference type="eggNOG" id="KOG1921">
    <property type="taxonomic scope" value="Eukaryota"/>
</dbReference>